<dbReference type="SUPFAM" id="SSF55781">
    <property type="entry name" value="GAF domain-like"/>
    <property type="match status" value="1"/>
</dbReference>
<dbReference type="InterPro" id="IPR050707">
    <property type="entry name" value="HTH_MetabolicPath_Reg"/>
</dbReference>
<dbReference type="GO" id="GO:0045892">
    <property type="term" value="P:negative regulation of DNA-templated transcription"/>
    <property type="evidence" value="ECO:0007669"/>
    <property type="project" value="TreeGrafter"/>
</dbReference>
<dbReference type="InterPro" id="IPR029016">
    <property type="entry name" value="GAF-like_dom_sf"/>
</dbReference>
<reference evidence="6 7" key="1">
    <citation type="submission" date="2014-08" db="EMBL/GenBank/DDBJ databases">
        <title>Draft genome sequence of a novel L-asparaginase producing marine bacterium, Halomonas campaniensis.</title>
        <authorList>
            <person name="Sundarakrishnan B."/>
            <person name="Moushumi Priya A."/>
            <person name="Raman G."/>
            <person name="Sakthivel N."/>
            <person name="Park S."/>
            <person name="Jayachandran S."/>
        </authorList>
    </citation>
    <scope>NUCLEOTIDE SEQUENCE [LARGE SCALE GENOMIC DNA]</scope>
    <source>
        <strain evidence="6 7">SK03</strain>
    </source>
</reference>
<dbReference type="PANTHER" id="PTHR30136:SF7">
    <property type="entry name" value="HTH-TYPE TRANSCRIPTIONAL REGULATOR KDGR-RELATED"/>
    <property type="match status" value="1"/>
</dbReference>
<evidence type="ECO:0000259" key="4">
    <source>
        <dbReference type="PROSITE" id="PS51077"/>
    </source>
</evidence>
<dbReference type="Pfam" id="PF09339">
    <property type="entry name" value="HTH_IclR"/>
    <property type="match status" value="1"/>
</dbReference>
<keyword evidence="1" id="KW-0805">Transcription regulation</keyword>
<evidence type="ECO:0000256" key="1">
    <source>
        <dbReference type="ARBA" id="ARBA00023015"/>
    </source>
</evidence>
<organism evidence="6 7">
    <name type="scientific">Halomonas campaniensis</name>
    <dbReference type="NCBI Taxonomy" id="213554"/>
    <lineage>
        <taxon>Bacteria</taxon>
        <taxon>Pseudomonadati</taxon>
        <taxon>Pseudomonadota</taxon>
        <taxon>Gammaproteobacteria</taxon>
        <taxon>Oceanospirillales</taxon>
        <taxon>Halomonadaceae</taxon>
        <taxon>Halomonas</taxon>
    </lineage>
</organism>
<protein>
    <recommendedName>
        <fullName evidence="8">IclR family transcriptional regulator</fullName>
    </recommendedName>
</protein>
<sequence>MKEKAETQYHAPALEKGLDILELLAQSPQPLSTQAIAEQIGRKTNEMYRMLMVLRDRGYVSMDDSGSRYQLTLKMFEMAHRFPPTKRLVQAALPRMEELCHEISQSCHLSVARPGHLLVVAQYENPDKMGFGLRLGAKIDICGSGSGAVMLAFLDEQRRERILAASDATQQEVDRTRALFDPIRQQGYHVGPSPQVQGLTNISFPVYGVHDVIEAVITIPYLTLIPEAMHREVPSIDRCREQLGELADALTLAIGGRLPASTTS</sequence>
<dbReference type="InterPro" id="IPR014757">
    <property type="entry name" value="Tscrpt_reg_IclR_C"/>
</dbReference>
<dbReference type="Gene3D" id="3.30.450.40">
    <property type="match status" value="1"/>
</dbReference>
<keyword evidence="7" id="KW-1185">Reference proteome</keyword>
<gene>
    <name evidence="6" type="ORF">JI62_01500</name>
</gene>
<comment type="caution">
    <text evidence="6">The sequence shown here is derived from an EMBL/GenBank/DDBJ whole genome shotgun (WGS) entry which is preliminary data.</text>
</comment>
<name>A0A246S4D7_9GAMM</name>
<dbReference type="PROSITE" id="PS51077">
    <property type="entry name" value="HTH_ICLR"/>
    <property type="match status" value="1"/>
</dbReference>
<dbReference type="GO" id="GO:0003700">
    <property type="term" value="F:DNA-binding transcription factor activity"/>
    <property type="evidence" value="ECO:0007669"/>
    <property type="project" value="TreeGrafter"/>
</dbReference>
<evidence type="ECO:0000256" key="2">
    <source>
        <dbReference type="ARBA" id="ARBA00023125"/>
    </source>
</evidence>
<feature type="domain" description="IclR-ED" evidence="5">
    <location>
        <begin position="74"/>
        <end position="256"/>
    </location>
</feature>
<evidence type="ECO:0000313" key="6">
    <source>
        <dbReference type="EMBL" id="OWV31316.1"/>
    </source>
</evidence>
<dbReference type="PANTHER" id="PTHR30136">
    <property type="entry name" value="HELIX-TURN-HELIX TRANSCRIPTIONAL REGULATOR, ICLR FAMILY"/>
    <property type="match status" value="1"/>
</dbReference>
<dbReference type="Pfam" id="PF01614">
    <property type="entry name" value="IclR_C"/>
    <property type="match status" value="1"/>
</dbReference>
<keyword evidence="2" id="KW-0238">DNA-binding</keyword>
<dbReference type="SUPFAM" id="SSF46785">
    <property type="entry name" value="Winged helix' DNA-binding domain"/>
    <property type="match status" value="1"/>
</dbReference>
<evidence type="ECO:0000313" key="7">
    <source>
        <dbReference type="Proteomes" id="UP000197334"/>
    </source>
</evidence>
<dbReference type="InterPro" id="IPR036390">
    <property type="entry name" value="WH_DNA-bd_sf"/>
</dbReference>
<evidence type="ECO:0000259" key="5">
    <source>
        <dbReference type="PROSITE" id="PS51078"/>
    </source>
</evidence>
<dbReference type="GO" id="GO:0003677">
    <property type="term" value="F:DNA binding"/>
    <property type="evidence" value="ECO:0007669"/>
    <property type="project" value="UniProtKB-KW"/>
</dbReference>
<dbReference type="PROSITE" id="PS51078">
    <property type="entry name" value="ICLR_ED"/>
    <property type="match status" value="1"/>
</dbReference>
<accession>A0A246S4D7</accession>
<dbReference type="AlphaFoldDB" id="A0A246S4D7"/>
<keyword evidence="3" id="KW-0804">Transcription</keyword>
<dbReference type="SMART" id="SM00346">
    <property type="entry name" value="HTH_ICLR"/>
    <property type="match status" value="1"/>
</dbReference>
<proteinExistence type="predicted"/>
<dbReference type="RefSeq" id="WP_088698474.1">
    <property type="nucleotide sequence ID" value="NZ_JPUA01000003.1"/>
</dbReference>
<dbReference type="EMBL" id="JPUA01000003">
    <property type="protein sequence ID" value="OWV31316.1"/>
    <property type="molecule type" value="Genomic_DNA"/>
</dbReference>
<evidence type="ECO:0000256" key="3">
    <source>
        <dbReference type="ARBA" id="ARBA00023163"/>
    </source>
</evidence>
<dbReference type="OrthoDB" id="9807558at2"/>
<feature type="domain" description="HTH iclR-type" evidence="4">
    <location>
        <begin position="11"/>
        <end position="73"/>
    </location>
</feature>
<dbReference type="Proteomes" id="UP000197334">
    <property type="component" value="Unassembled WGS sequence"/>
</dbReference>
<dbReference type="InterPro" id="IPR005471">
    <property type="entry name" value="Tscrpt_reg_IclR_N"/>
</dbReference>
<dbReference type="Gene3D" id="1.10.10.10">
    <property type="entry name" value="Winged helix-like DNA-binding domain superfamily/Winged helix DNA-binding domain"/>
    <property type="match status" value="1"/>
</dbReference>
<dbReference type="InterPro" id="IPR036388">
    <property type="entry name" value="WH-like_DNA-bd_sf"/>
</dbReference>
<evidence type="ECO:0008006" key="8">
    <source>
        <dbReference type="Google" id="ProtNLM"/>
    </source>
</evidence>